<evidence type="ECO:0000256" key="2">
    <source>
        <dbReference type="ARBA" id="ARBA00022475"/>
    </source>
</evidence>
<sequence>MVNRFLQGTLVLTIAGFVVKAIGSINWILLSRVLGGEGIGIYQMAFPIYLLALQVSSAGIPIAISIVTAEKVARCDYTGAKKVFTLSFNLLFITGLLCSLLMYFGSDWLISSGYIIDNRAYYSLIALSPAIFFVTLISCYRGYLQGWQLMTPTAISQIIEQLLRVVVMLGAGYLLLPYGLAAAAGGASLGAGIGAFGALVVLMYYYYKLPRLADGTPLEGTGTSQRANELHNKTTATGNDTDTTVTDEMTPSDSLSQRPVIEKESSGSILYRLIKLAIPISLASVMLPLVANLDLFIVPRRLAVAGFSTGEATELFGYLTGMAVPLINLATIITAALATSLVPAISNAKSLNDAKGVFYRTSGAMRITFMATVPFTLMLYVLAEPVVTVIYNAPKAAEATQILAIAIFFLGLHQVTTGILQGLGKPTLPVINMGIAAVCKVILNWNLTAIPWLGIAGASYATVADIGVAALLNLIWIKRYTGYFLDISILWKNIVSAVIMGIAMYFIYGYIAPLMPMFLAMVISAAIGGVIYVIIMVLLKGLDRHDGQRMPIIGRFFK</sequence>
<reference evidence="10 11" key="1">
    <citation type="journal article" date="2021" name="Sci. Rep.">
        <title>The distribution of antibiotic resistance genes in chicken gut microbiota commensals.</title>
        <authorList>
            <person name="Juricova H."/>
            <person name="Matiasovicova J."/>
            <person name="Kubasova T."/>
            <person name="Cejkova D."/>
            <person name="Rychlik I."/>
        </authorList>
    </citation>
    <scope>NUCLEOTIDE SEQUENCE [LARGE SCALE GENOMIC DNA]</scope>
    <source>
        <strain evidence="10 11">An537</strain>
    </source>
</reference>
<evidence type="ECO:0000256" key="4">
    <source>
        <dbReference type="ARBA" id="ARBA00022960"/>
    </source>
</evidence>
<dbReference type="EMBL" id="JACJLA010000011">
    <property type="protein sequence ID" value="MBM6913032.1"/>
    <property type="molecule type" value="Genomic_DNA"/>
</dbReference>
<evidence type="ECO:0000256" key="7">
    <source>
        <dbReference type="ARBA" id="ARBA00023136"/>
    </source>
</evidence>
<feature type="transmembrane region" description="Helical" evidence="9">
    <location>
        <begin position="430"/>
        <end position="447"/>
    </location>
</feature>
<dbReference type="Proteomes" id="UP000707138">
    <property type="component" value="Unassembled WGS sequence"/>
</dbReference>
<feature type="transmembrane region" description="Helical" evidence="9">
    <location>
        <begin position="276"/>
        <end position="298"/>
    </location>
</feature>
<feature type="transmembrane region" description="Helical" evidence="9">
    <location>
        <begin position="363"/>
        <end position="382"/>
    </location>
</feature>
<dbReference type="InterPro" id="IPR004268">
    <property type="entry name" value="MurJ"/>
</dbReference>
<dbReference type="InterPro" id="IPR002797">
    <property type="entry name" value="Polysacc_synth"/>
</dbReference>
<feature type="transmembrane region" description="Helical" evidence="9">
    <location>
        <begin position="88"/>
        <end position="105"/>
    </location>
</feature>
<dbReference type="PANTHER" id="PTHR30250:SF21">
    <property type="entry name" value="LIPID II FLIPPASE MURJ"/>
    <property type="match status" value="1"/>
</dbReference>
<dbReference type="PANTHER" id="PTHR30250">
    <property type="entry name" value="PST FAMILY PREDICTED COLANIC ACID TRANSPORTER"/>
    <property type="match status" value="1"/>
</dbReference>
<feature type="transmembrane region" description="Helical" evidence="9">
    <location>
        <begin position="161"/>
        <end position="181"/>
    </location>
</feature>
<evidence type="ECO:0000313" key="11">
    <source>
        <dbReference type="Proteomes" id="UP000707138"/>
    </source>
</evidence>
<feature type="transmembrane region" description="Helical" evidence="9">
    <location>
        <begin position="318"/>
        <end position="342"/>
    </location>
</feature>
<name>A0ABS2GIB8_9FIRM</name>
<keyword evidence="11" id="KW-1185">Reference proteome</keyword>
<keyword evidence="2" id="KW-1003">Cell membrane</keyword>
<feature type="compositionally biased region" description="Low complexity" evidence="8">
    <location>
        <begin position="234"/>
        <end position="247"/>
    </location>
</feature>
<keyword evidence="3 9" id="KW-0812">Transmembrane</keyword>
<dbReference type="CDD" id="cd13124">
    <property type="entry name" value="MATE_SpoVB_like"/>
    <property type="match status" value="1"/>
</dbReference>
<feature type="transmembrane region" description="Helical" evidence="9">
    <location>
        <begin position="453"/>
        <end position="477"/>
    </location>
</feature>
<feature type="transmembrane region" description="Helical" evidence="9">
    <location>
        <begin position="402"/>
        <end position="423"/>
    </location>
</feature>
<evidence type="ECO:0000256" key="3">
    <source>
        <dbReference type="ARBA" id="ARBA00022692"/>
    </source>
</evidence>
<evidence type="ECO:0000256" key="6">
    <source>
        <dbReference type="ARBA" id="ARBA00022989"/>
    </source>
</evidence>
<dbReference type="RefSeq" id="WP_205088023.1">
    <property type="nucleotide sequence ID" value="NZ_JACJLA010000011.1"/>
</dbReference>
<evidence type="ECO:0000256" key="5">
    <source>
        <dbReference type="ARBA" id="ARBA00022984"/>
    </source>
</evidence>
<protein>
    <submittedName>
        <fullName evidence="10">Polysaccharide biosynthesis protein</fullName>
    </submittedName>
</protein>
<comment type="subcellular location">
    <subcellularLocation>
        <location evidence="1">Cell membrane</location>
        <topology evidence="1">Multi-pass membrane protein</topology>
    </subcellularLocation>
</comment>
<feature type="transmembrane region" description="Helical" evidence="9">
    <location>
        <begin position="517"/>
        <end position="539"/>
    </location>
</feature>
<evidence type="ECO:0000313" key="10">
    <source>
        <dbReference type="EMBL" id="MBM6913032.1"/>
    </source>
</evidence>
<dbReference type="InterPro" id="IPR050833">
    <property type="entry name" value="Poly_Biosynth_Transport"/>
</dbReference>
<dbReference type="PIRSF" id="PIRSF038958">
    <property type="entry name" value="PG_synth_SpoVB"/>
    <property type="match status" value="1"/>
</dbReference>
<keyword evidence="7 9" id="KW-0472">Membrane</keyword>
<dbReference type="InterPro" id="IPR024923">
    <property type="entry name" value="PG_synth_SpoVB"/>
</dbReference>
<dbReference type="Pfam" id="PF01943">
    <property type="entry name" value="Polysacc_synt"/>
    <property type="match status" value="1"/>
</dbReference>
<dbReference type="Pfam" id="PF03023">
    <property type="entry name" value="MurJ"/>
    <property type="match status" value="1"/>
</dbReference>
<accession>A0ABS2GIB8</accession>
<feature type="transmembrane region" description="Helical" evidence="9">
    <location>
        <begin position="489"/>
        <end position="511"/>
    </location>
</feature>
<gene>
    <name evidence="10" type="ORF">H6A01_06830</name>
</gene>
<keyword evidence="5" id="KW-0573">Peptidoglycan synthesis</keyword>
<comment type="caution">
    <text evidence="10">The sequence shown here is derived from an EMBL/GenBank/DDBJ whole genome shotgun (WGS) entry which is preliminary data.</text>
</comment>
<keyword evidence="6 9" id="KW-1133">Transmembrane helix</keyword>
<proteinExistence type="predicted"/>
<feature type="transmembrane region" description="Helical" evidence="9">
    <location>
        <begin position="120"/>
        <end position="140"/>
    </location>
</feature>
<evidence type="ECO:0000256" key="9">
    <source>
        <dbReference type="SAM" id="Phobius"/>
    </source>
</evidence>
<feature type="transmembrane region" description="Helical" evidence="9">
    <location>
        <begin position="45"/>
        <end position="67"/>
    </location>
</feature>
<organism evidence="10 11">
    <name type="scientific">Veillonella magna</name>
    <dbReference type="NCBI Taxonomy" id="464322"/>
    <lineage>
        <taxon>Bacteria</taxon>
        <taxon>Bacillati</taxon>
        <taxon>Bacillota</taxon>
        <taxon>Negativicutes</taxon>
        <taxon>Veillonellales</taxon>
        <taxon>Veillonellaceae</taxon>
        <taxon>Veillonella</taxon>
    </lineage>
</organism>
<feature type="transmembrane region" description="Helical" evidence="9">
    <location>
        <begin position="187"/>
        <end position="207"/>
    </location>
</feature>
<evidence type="ECO:0000256" key="8">
    <source>
        <dbReference type="SAM" id="MobiDB-lite"/>
    </source>
</evidence>
<feature type="region of interest" description="Disordered" evidence="8">
    <location>
        <begin position="220"/>
        <end position="258"/>
    </location>
</feature>
<keyword evidence="4" id="KW-0133">Cell shape</keyword>
<evidence type="ECO:0000256" key="1">
    <source>
        <dbReference type="ARBA" id="ARBA00004651"/>
    </source>
</evidence>